<dbReference type="Proteomes" id="UP000030693">
    <property type="component" value="Unassembled WGS sequence"/>
</dbReference>
<feature type="region of interest" description="Disordered" evidence="3">
    <location>
        <begin position="598"/>
        <end position="740"/>
    </location>
</feature>
<evidence type="ECO:0000313" key="7">
    <source>
        <dbReference type="Proteomes" id="UP000030693"/>
    </source>
</evidence>
<dbReference type="InterPro" id="IPR013507">
    <property type="entry name" value="DNA_mismatch_S5_2-like"/>
</dbReference>
<dbReference type="SMART" id="SM00853">
    <property type="entry name" value="MutL_C"/>
    <property type="match status" value="1"/>
</dbReference>
<evidence type="ECO:0000256" key="3">
    <source>
        <dbReference type="SAM" id="MobiDB-lite"/>
    </source>
</evidence>
<dbReference type="InterPro" id="IPR020568">
    <property type="entry name" value="Ribosomal_Su5_D2-typ_SF"/>
</dbReference>
<proteinExistence type="inferred from homology"/>
<gene>
    <name evidence="6" type="ORF">H696_02651</name>
</gene>
<dbReference type="InterPro" id="IPR014762">
    <property type="entry name" value="DNA_mismatch_repair_CS"/>
</dbReference>
<dbReference type="InterPro" id="IPR014790">
    <property type="entry name" value="MutL_C"/>
</dbReference>
<dbReference type="Pfam" id="PF13589">
    <property type="entry name" value="HATPase_c_3"/>
    <property type="match status" value="1"/>
</dbReference>
<evidence type="ECO:0000313" key="6">
    <source>
        <dbReference type="EMBL" id="KCV70322.1"/>
    </source>
</evidence>
<feature type="region of interest" description="Disordered" evidence="3">
    <location>
        <begin position="794"/>
        <end position="817"/>
    </location>
</feature>
<feature type="domain" description="DNA mismatch repair protein S5" evidence="5">
    <location>
        <begin position="256"/>
        <end position="410"/>
    </location>
</feature>
<evidence type="ECO:0000259" key="4">
    <source>
        <dbReference type="SMART" id="SM00853"/>
    </source>
</evidence>
<dbReference type="EMBL" id="KB932204">
    <property type="protein sequence ID" value="KCV70322.1"/>
    <property type="molecule type" value="Genomic_DNA"/>
</dbReference>
<feature type="region of interest" description="Disordered" evidence="3">
    <location>
        <begin position="546"/>
        <end position="586"/>
    </location>
</feature>
<dbReference type="InterPro" id="IPR014721">
    <property type="entry name" value="Ribsml_uS5_D2-typ_fold_subgr"/>
</dbReference>
<name>A0A058Z9V7_FONAL</name>
<dbReference type="Pfam" id="PF01119">
    <property type="entry name" value="DNA_mis_repair"/>
    <property type="match status" value="1"/>
</dbReference>
<dbReference type="eggNOG" id="KOG1978">
    <property type="taxonomic scope" value="Eukaryota"/>
</dbReference>
<dbReference type="OMA" id="MRPRRMP"/>
<dbReference type="PANTHER" id="PTHR10073:SF52">
    <property type="entry name" value="MISMATCH REPAIR ENDONUCLEASE PMS2"/>
    <property type="match status" value="1"/>
</dbReference>
<feature type="region of interest" description="Disordered" evidence="3">
    <location>
        <begin position="1001"/>
        <end position="1026"/>
    </location>
</feature>
<feature type="compositionally biased region" description="Low complexity" evidence="3">
    <location>
        <begin position="650"/>
        <end position="662"/>
    </location>
</feature>
<dbReference type="GO" id="GO:0140664">
    <property type="term" value="F:ATP-dependent DNA damage sensor activity"/>
    <property type="evidence" value="ECO:0007669"/>
    <property type="project" value="InterPro"/>
</dbReference>
<evidence type="ECO:0000256" key="2">
    <source>
        <dbReference type="ARBA" id="ARBA00022763"/>
    </source>
</evidence>
<dbReference type="RefSeq" id="XP_009494838.1">
    <property type="nucleotide sequence ID" value="XM_009496563.1"/>
</dbReference>
<organism evidence="6">
    <name type="scientific">Fonticula alba</name>
    <name type="common">Slime mold</name>
    <dbReference type="NCBI Taxonomy" id="691883"/>
    <lineage>
        <taxon>Eukaryota</taxon>
        <taxon>Rotosphaerida</taxon>
        <taxon>Fonticulaceae</taxon>
        <taxon>Fonticula</taxon>
    </lineage>
</organism>
<accession>A0A058Z9V7</accession>
<dbReference type="InterPro" id="IPR042120">
    <property type="entry name" value="MutL_C_dimsub"/>
</dbReference>
<dbReference type="Gene3D" id="3.30.230.10">
    <property type="match status" value="1"/>
</dbReference>
<dbReference type="GO" id="GO:0016887">
    <property type="term" value="F:ATP hydrolysis activity"/>
    <property type="evidence" value="ECO:0007669"/>
    <property type="project" value="InterPro"/>
</dbReference>
<feature type="compositionally biased region" description="Low complexity" evidence="3">
    <location>
        <begin position="546"/>
        <end position="555"/>
    </location>
</feature>
<evidence type="ECO:0000259" key="5">
    <source>
        <dbReference type="SMART" id="SM01340"/>
    </source>
</evidence>
<sequence length="1161" mass="122167">MAATPGIRPLDPTSARRLCASQVVVDLSATLKELIENAIDAGATKLDITLRDHGLTSIEVADDGHGLDETSLRDIAKKYWTSKISSFEDVANVASFGFRGEALNALAFLGELSITSRQRTPAAGAVPAFSAVYDSHGEAQSVVPSGRDFGTTVTVRSLFKNQPVRHREAVRCRLRNYNRAVAMIRAMACVSCPQLAVRLTHILTTSGQRAKTELIFATSGAGRRATAAAAAGGPAPDLPTATADRAQLLRSIHAAVTGVYGGRFADALEQFTIDIPSDGHTITVIGLISTPNPPAVSVSGMLAAGGGTVSTTTSPSVDPRQHISLNQRLIDLSSMTRAATEAYRTASMTSAANASRATAVPFLGAMLLIEPAALGREVDINVSPDKRTVLLRREAVIVSTFKEYLEQALSASRRTYTVNEPLPLSQFMQATNASSAMLEPKTEAGLPFRGSPTRPSIATTQAWLTEAEPQPKAEPQQHPAGQLLATYDEEREARLSSHASHEEPMDVEATVPAPGRMGSPPAEIIHQETHLDDGTVLTFAMAPARAAPPSAARAPLEPIGRAGPSTGRDARPEPEARGSPEAADLPVPEAVSWVLSAPVREPPPSAGCCPDDDPAGGESESARRPVRPASPGPSDPGSHPKRPRVGPATMPSSGEGSGSMSEPESEPEPQQPVEALLGIGLGAPGGPLGRTASVTTPGSPVPSSCTSDMPSVTLPVHTPPSGSSTGPLRSAFSARPSDQPVARVRVDLGSMSRRLAGLASGSGAPSTDAGAFHYDSVYTHGAGAAGATRAPVAASTHVDPQAGEVRLDAGATGVTSRRERTLRQADFRRMRVLGQFNNGFIIAFLPRAEAEVGGAEGQPNRPSANGASKLQAFGDLFIIDQHAADEKFNYERIRRETRLTPQPLVVPRPLEHLDAIERQLCYQHASTVFRRNGFTFSFQLAPEGDASEPADVESVRLTGQPVLARGQVLGVDDLDDLLRQLSIFSTGGIANMSRSHRASSLSQDAGAAASNGAATEEAAGAGTPEDTSYLAPLPLVLDGLDPEDDMASGFFAGTRVTAASGSNSNPAARWSVPDWRPPTGELEEEDPASVDLEALCSGRARRAFATQACRQSIMIGRALSKKEMTKVVHNLAELVHPWNCPHGRPTLRHLLVLDDAFFRSG</sequence>
<dbReference type="InterPro" id="IPR042121">
    <property type="entry name" value="MutL_C_regsub"/>
</dbReference>
<evidence type="ECO:0008006" key="8">
    <source>
        <dbReference type="Google" id="ProtNLM"/>
    </source>
</evidence>
<dbReference type="PANTHER" id="PTHR10073">
    <property type="entry name" value="DNA MISMATCH REPAIR PROTEIN MLH, PMS, MUTL"/>
    <property type="match status" value="1"/>
</dbReference>
<dbReference type="Gene3D" id="3.30.1370.100">
    <property type="entry name" value="MutL, C-terminal domain, regulatory subdomain"/>
    <property type="match status" value="1"/>
</dbReference>
<reference evidence="6" key="1">
    <citation type="submission" date="2013-04" db="EMBL/GenBank/DDBJ databases">
        <title>The Genome Sequence of Fonticula alba ATCC 38817.</title>
        <authorList>
            <consortium name="The Broad Institute Genomics Platform"/>
            <person name="Russ C."/>
            <person name="Cuomo C."/>
            <person name="Burger G."/>
            <person name="Gray M.W."/>
            <person name="Holland P.W.H."/>
            <person name="King N."/>
            <person name="Lang F.B.F."/>
            <person name="Roger A.J."/>
            <person name="Ruiz-Trillo I."/>
            <person name="Brown M."/>
            <person name="Walker B."/>
            <person name="Young S."/>
            <person name="Zeng Q."/>
            <person name="Gargeya S."/>
            <person name="Fitzgerald M."/>
            <person name="Haas B."/>
            <person name="Abouelleil A."/>
            <person name="Allen A.W."/>
            <person name="Alvarado L."/>
            <person name="Arachchi H.M."/>
            <person name="Berlin A.M."/>
            <person name="Chapman S.B."/>
            <person name="Gainer-Dewar J."/>
            <person name="Goldberg J."/>
            <person name="Griggs A."/>
            <person name="Gujja S."/>
            <person name="Hansen M."/>
            <person name="Howarth C."/>
            <person name="Imamovic A."/>
            <person name="Ireland A."/>
            <person name="Larimer J."/>
            <person name="McCowan C."/>
            <person name="Murphy C."/>
            <person name="Pearson M."/>
            <person name="Poon T.W."/>
            <person name="Priest M."/>
            <person name="Roberts A."/>
            <person name="Saif S."/>
            <person name="Shea T."/>
            <person name="Sisk P."/>
            <person name="Sykes S."/>
            <person name="Wortman J."/>
            <person name="Nusbaum C."/>
            <person name="Birren B."/>
        </authorList>
    </citation>
    <scope>NUCLEOTIDE SEQUENCE [LARGE SCALE GENOMIC DNA]</scope>
    <source>
        <strain evidence="6">ATCC 38817</strain>
    </source>
</reference>
<dbReference type="SMART" id="SM01340">
    <property type="entry name" value="DNA_mis_repair"/>
    <property type="match status" value="1"/>
</dbReference>
<protein>
    <recommendedName>
        <fullName evidence="8">DNA mismatch repair protein PMS2</fullName>
    </recommendedName>
</protein>
<feature type="compositionally biased region" description="Basic and acidic residues" evidence="3">
    <location>
        <begin position="568"/>
        <end position="578"/>
    </location>
</feature>
<dbReference type="NCBIfam" id="TIGR00585">
    <property type="entry name" value="mutl"/>
    <property type="match status" value="1"/>
</dbReference>
<dbReference type="Gene3D" id="3.30.1540.20">
    <property type="entry name" value="MutL, C-terminal domain, dimerisation subdomain"/>
    <property type="match status" value="2"/>
</dbReference>
<feature type="compositionally biased region" description="Low complexity" evidence="3">
    <location>
        <begin position="1005"/>
        <end position="1023"/>
    </location>
</feature>
<dbReference type="SUPFAM" id="SSF55874">
    <property type="entry name" value="ATPase domain of HSP90 chaperone/DNA topoisomerase II/histidine kinase"/>
    <property type="match status" value="1"/>
</dbReference>
<feature type="compositionally biased region" description="Gly residues" evidence="3">
    <location>
        <begin position="679"/>
        <end position="688"/>
    </location>
</feature>
<dbReference type="GO" id="GO:0032389">
    <property type="term" value="C:MutLalpha complex"/>
    <property type="evidence" value="ECO:0007669"/>
    <property type="project" value="TreeGrafter"/>
</dbReference>
<dbReference type="GO" id="GO:0005524">
    <property type="term" value="F:ATP binding"/>
    <property type="evidence" value="ECO:0007669"/>
    <property type="project" value="InterPro"/>
</dbReference>
<dbReference type="GO" id="GO:0006298">
    <property type="term" value="P:mismatch repair"/>
    <property type="evidence" value="ECO:0007669"/>
    <property type="project" value="InterPro"/>
</dbReference>
<dbReference type="Gene3D" id="3.30.565.10">
    <property type="entry name" value="Histidine kinase-like ATPase, C-terminal domain"/>
    <property type="match status" value="1"/>
</dbReference>
<feature type="domain" description="MutL C-terminal dimerisation" evidence="4">
    <location>
        <begin position="832"/>
        <end position="1119"/>
    </location>
</feature>
<dbReference type="InterPro" id="IPR002099">
    <property type="entry name" value="MutL/Mlh/PMS"/>
</dbReference>
<evidence type="ECO:0000256" key="1">
    <source>
        <dbReference type="ARBA" id="ARBA00006082"/>
    </source>
</evidence>
<dbReference type="GeneID" id="20527376"/>
<dbReference type="STRING" id="691883.A0A058Z9V7"/>
<dbReference type="InterPro" id="IPR037198">
    <property type="entry name" value="MutL_C_sf"/>
</dbReference>
<keyword evidence="2" id="KW-0227">DNA damage</keyword>
<dbReference type="Pfam" id="PF08676">
    <property type="entry name" value="MutL_C"/>
    <property type="match status" value="1"/>
</dbReference>
<dbReference type="AlphaFoldDB" id="A0A058Z9V7"/>
<dbReference type="GO" id="GO:0030983">
    <property type="term" value="F:mismatched DNA binding"/>
    <property type="evidence" value="ECO:0007669"/>
    <property type="project" value="InterPro"/>
</dbReference>
<keyword evidence="7" id="KW-1185">Reference proteome</keyword>
<dbReference type="InterPro" id="IPR036890">
    <property type="entry name" value="HATPase_C_sf"/>
</dbReference>
<dbReference type="SUPFAM" id="SSF54211">
    <property type="entry name" value="Ribosomal protein S5 domain 2-like"/>
    <property type="match status" value="1"/>
</dbReference>
<dbReference type="PROSITE" id="PS00058">
    <property type="entry name" value="DNA_MISMATCH_REPAIR_1"/>
    <property type="match status" value="1"/>
</dbReference>
<dbReference type="CDD" id="cd00782">
    <property type="entry name" value="MutL_Trans"/>
    <property type="match status" value="1"/>
</dbReference>
<dbReference type="InterPro" id="IPR038973">
    <property type="entry name" value="MutL/Mlh/Pms-like"/>
</dbReference>
<dbReference type="SUPFAM" id="SSF118116">
    <property type="entry name" value="DNA mismatch repair protein MutL"/>
    <property type="match status" value="2"/>
</dbReference>
<comment type="similarity">
    <text evidence="1">Belongs to the DNA mismatch repair MutL/HexB family.</text>
</comment>
<dbReference type="OrthoDB" id="10254304at2759"/>
<feature type="compositionally biased region" description="Low complexity" evidence="3">
    <location>
        <begin position="693"/>
        <end position="707"/>
    </location>
</feature>